<organism evidence="1 2">
    <name type="scientific">Ilex paraguariensis</name>
    <name type="common">yerba mate</name>
    <dbReference type="NCBI Taxonomy" id="185542"/>
    <lineage>
        <taxon>Eukaryota</taxon>
        <taxon>Viridiplantae</taxon>
        <taxon>Streptophyta</taxon>
        <taxon>Embryophyta</taxon>
        <taxon>Tracheophyta</taxon>
        <taxon>Spermatophyta</taxon>
        <taxon>Magnoliopsida</taxon>
        <taxon>eudicotyledons</taxon>
        <taxon>Gunneridae</taxon>
        <taxon>Pentapetalae</taxon>
        <taxon>asterids</taxon>
        <taxon>campanulids</taxon>
        <taxon>Aquifoliales</taxon>
        <taxon>Aquifoliaceae</taxon>
        <taxon>Ilex</taxon>
    </lineage>
</organism>
<dbReference type="AlphaFoldDB" id="A0ABC8TB62"/>
<dbReference type="EMBL" id="CAUOFW020004380">
    <property type="protein sequence ID" value="CAK9165342.1"/>
    <property type="molecule type" value="Genomic_DNA"/>
</dbReference>
<accession>A0ABC8TB62</accession>
<evidence type="ECO:0000313" key="2">
    <source>
        <dbReference type="Proteomes" id="UP001642360"/>
    </source>
</evidence>
<name>A0ABC8TB62_9AQUA</name>
<proteinExistence type="predicted"/>
<sequence>MDCPGQLQSLSLCCDGAFKKAKVAIGVILKDFNGTLEDGITKRILTVSSRFSKVAA</sequence>
<gene>
    <name evidence="1" type="ORF">ILEXP_LOCUS34517</name>
</gene>
<reference evidence="1 2" key="1">
    <citation type="submission" date="2024-02" db="EMBL/GenBank/DDBJ databases">
        <authorList>
            <person name="Vignale AGUSTIN F."/>
            <person name="Sosa J E."/>
            <person name="Modenutti C."/>
        </authorList>
    </citation>
    <scope>NUCLEOTIDE SEQUENCE [LARGE SCALE GENOMIC DNA]</scope>
</reference>
<comment type="caution">
    <text evidence="1">The sequence shown here is derived from an EMBL/GenBank/DDBJ whole genome shotgun (WGS) entry which is preliminary data.</text>
</comment>
<evidence type="ECO:0000313" key="1">
    <source>
        <dbReference type="EMBL" id="CAK9165342.1"/>
    </source>
</evidence>
<dbReference type="Proteomes" id="UP001642360">
    <property type="component" value="Unassembled WGS sequence"/>
</dbReference>
<protein>
    <submittedName>
        <fullName evidence="1">Uncharacterized protein</fullName>
    </submittedName>
</protein>
<feature type="non-terminal residue" evidence="1">
    <location>
        <position position="56"/>
    </location>
</feature>
<keyword evidence="2" id="KW-1185">Reference proteome</keyword>